<proteinExistence type="predicted"/>
<feature type="transmembrane region" description="Helical" evidence="2">
    <location>
        <begin position="99"/>
        <end position="122"/>
    </location>
</feature>
<feature type="transmembrane region" description="Helical" evidence="2">
    <location>
        <begin position="12"/>
        <end position="32"/>
    </location>
</feature>
<evidence type="ECO:0000313" key="4">
    <source>
        <dbReference type="Proteomes" id="UP001208570"/>
    </source>
</evidence>
<accession>A0AAD9N7Y2</accession>
<feature type="compositionally biased region" description="Low complexity" evidence="1">
    <location>
        <begin position="53"/>
        <end position="81"/>
    </location>
</feature>
<organism evidence="3 4">
    <name type="scientific">Paralvinella palmiformis</name>
    <dbReference type="NCBI Taxonomy" id="53620"/>
    <lineage>
        <taxon>Eukaryota</taxon>
        <taxon>Metazoa</taxon>
        <taxon>Spiralia</taxon>
        <taxon>Lophotrochozoa</taxon>
        <taxon>Annelida</taxon>
        <taxon>Polychaeta</taxon>
        <taxon>Sedentaria</taxon>
        <taxon>Canalipalpata</taxon>
        <taxon>Terebellida</taxon>
        <taxon>Terebelliformia</taxon>
        <taxon>Alvinellidae</taxon>
        <taxon>Paralvinella</taxon>
    </lineage>
</organism>
<dbReference type="Proteomes" id="UP001208570">
    <property type="component" value="Unassembled WGS sequence"/>
</dbReference>
<keyword evidence="2" id="KW-0812">Transmembrane</keyword>
<keyword evidence="2" id="KW-0472">Membrane</keyword>
<keyword evidence="2" id="KW-1133">Transmembrane helix</keyword>
<keyword evidence="4" id="KW-1185">Reference proteome</keyword>
<gene>
    <name evidence="3" type="ORF">LSH36_192g04040</name>
</gene>
<sequence>MSGGRSRTMLRVALTVLGFANIATSGLAIFLGDSATQDTTTSTISLTVVSTNNTDTDTTTLTGNTTSGTTTLTGNSTSGTTPESPATDKPTSTTEGDSAVAALTGSGSWLTAMSLLMTFFWMA</sequence>
<name>A0AAD9N7Y2_9ANNE</name>
<evidence type="ECO:0000256" key="1">
    <source>
        <dbReference type="SAM" id="MobiDB-lite"/>
    </source>
</evidence>
<feature type="region of interest" description="Disordered" evidence="1">
    <location>
        <begin position="53"/>
        <end position="97"/>
    </location>
</feature>
<comment type="caution">
    <text evidence="3">The sequence shown here is derived from an EMBL/GenBank/DDBJ whole genome shotgun (WGS) entry which is preliminary data.</text>
</comment>
<evidence type="ECO:0000256" key="2">
    <source>
        <dbReference type="SAM" id="Phobius"/>
    </source>
</evidence>
<protein>
    <submittedName>
        <fullName evidence="3">Uncharacterized protein</fullName>
    </submittedName>
</protein>
<reference evidence="3" key="1">
    <citation type="journal article" date="2023" name="Mol. Biol. Evol.">
        <title>Third-Generation Sequencing Reveals the Adaptive Role of the Epigenome in Three Deep-Sea Polychaetes.</title>
        <authorList>
            <person name="Perez M."/>
            <person name="Aroh O."/>
            <person name="Sun Y."/>
            <person name="Lan Y."/>
            <person name="Juniper S.K."/>
            <person name="Young C.R."/>
            <person name="Angers B."/>
            <person name="Qian P.Y."/>
        </authorList>
    </citation>
    <scope>NUCLEOTIDE SEQUENCE</scope>
    <source>
        <strain evidence="3">P08H-3</strain>
    </source>
</reference>
<dbReference type="AlphaFoldDB" id="A0AAD9N7Y2"/>
<dbReference type="EMBL" id="JAODUP010000192">
    <property type="protein sequence ID" value="KAK2157419.1"/>
    <property type="molecule type" value="Genomic_DNA"/>
</dbReference>
<evidence type="ECO:0000313" key="3">
    <source>
        <dbReference type="EMBL" id="KAK2157419.1"/>
    </source>
</evidence>